<proteinExistence type="predicted"/>
<dbReference type="InterPro" id="IPR005532">
    <property type="entry name" value="SUMF_dom"/>
</dbReference>
<dbReference type="SUPFAM" id="SSF56436">
    <property type="entry name" value="C-type lectin-like"/>
    <property type="match status" value="1"/>
</dbReference>
<dbReference type="InterPro" id="IPR042095">
    <property type="entry name" value="SUMF_sf"/>
</dbReference>
<comment type="caution">
    <text evidence="2">The sequence shown here is derived from an EMBL/GenBank/DDBJ whole genome shotgun (WGS) entry which is preliminary data.</text>
</comment>
<feature type="domain" description="Sulfatase-modifying factor enzyme-like" evidence="1">
    <location>
        <begin position="7"/>
        <end position="97"/>
    </location>
</feature>
<accession>X1U355</accession>
<sequence>SKCNNGFDRPTPVNAFSKGKSPFKVEDLVGNVWQLVNDVYDNGSYYFGIIRGGSYYKPTSSWWYVQGGPQSLDRTQMLLMVSPGFDRNATIGFRCVKDAE</sequence>
<evidence type="ECO:0000313" key="2">
    <source>
        <dbReference type="EMBL" id="GAI98051.1"/>
    </source>
</evidence>
<name>X1U355_9ZZZZ</name>
<protein>
    <recommendedName>
        <fullName evidence="1">Sulfatase-modifying factor enzyme-like domain-containing protein</fullName>
    </recommendedName>
</protein>
<dbReference type="Pfam" id="PF03781">
    <property type="entry name" value="FGE-sulfatase"/>
    <property type="match status" value="1"/>
</dbReference>
<dbReference type="Gene3D" id="3.90.1580.10">
    <property type="entry name" value="paralog of FGE (formylglycine-generating enzyme)"/>
    <property type="match status" value="1"/>
</dbReference>
<gene>
    <name evidence="2" type="ORF">S12H4_29517</name>
</gene>
<organism evidence="2">
    <name type="scientific">marine sediment metagenome</name>
    <dbReference type="NCBI Taxonomy" id="412755"/>
    <lineage>
        <taxon>unclassified sequences</taxon>
        <taxon>metagenomes</taxon>
        <taxon>ecological metagenomes</taxon>
    </lineage>
</organism>
<dbReference type="EMBL" id="BARW01017033">
    <property type="protein sequence ID" value="GAI98051.1"/>
    <property type="molecule type" value="Genomic_DNA"/>
</dbReference>
<dbReference type="InterPro" id="IPR016187">
    <property type="entry name" value="CTDL_fold"/>
</dbReference>
<feature type="non-terminal residue" evidence="2">
    <location>
        <position position="1"/>
    </location>
</feature>
<evidence type="ECO:0000259" key="1">
    <source>
        <dbReference type="Pfam" id="PF03781"/>
    </source>
</evidence>
<reference evidence="2" key="1">
    <citation type="journal article" date="2014" name="Front. Microbiol.">
        <title>High frequency of phylogenetically diverse reductive dehalogenase-homologous genes in deep subseafloor sedimentary metagenomes.</title>
        <authorList>
            <person name="Kawai M."/>
            <person name="Futagami T."/>
            <person name="Toyoda A."/>
            <person name="Takaki Y."/>
            <person name="Nishi S."/>
            <person name="Hori S."/>
            <person name="Arai W."/>
            <person name="Tsubouchi T."/>
            <person name="Morono Y."/>
            <person name="Uchiyama I."/>
            <person name="Ito T."/>
            <person name="Fujiyama A."/>
            <person name="Inagaki F."/>
            <person name="Takami H."/>
        </authorList>
    </citation>
    <scope>NUCLEOTIDE SEQUENCE</scope>
    <source>
        <strain evidence="2">Expedition CK06-06</strain>
    </source>
</reference>
<dbReference type="AlphaFoldDB" id="X1U355"/>